<dbReference type="InterPro" id="IPR013332">
    <property type="entry name" value="KPR_N"/>
</dbReference>
<comment type="similarity">
    <text evidence="2 10">Belongs to the ketopantoate reductase family.</text>
</comment>
<feature type="domain" description="Ketopantoate reductase N-terminal" evidence="11">
    <location>
        <begin position="6"/>
        <end position="149"/>
    </location>
</feature>
<dbReference type="EC" id="1.1.1.169" evidence="3 10"/>
<dbReference type="UniPathway" id="UPA00028">
    <property type="reaction ID" value="UER00004"/>
</dbReference>
<dbReference type="Pfam" id="PF02558">
    <property type="entry name" value="ApbA"/>
    <property type="match status" value="1"/>
</dbReference>
<evidence type="ECO:0000256" key="4">
    <source>
        <dbReference type="ARBA" id="ARBA00019465"/>
    </source>
</evidence>
<name>A0A4R2L967_9GAMM</name>
<dbReference type="RefSeq" id="WP_132545922.1">
    <property type="nucleotide sequence ID" value="NZ_SLWY01000040.1"/>
</dbReference>
<evidence type="ECO:0000256" key="10">
    <source>
        <dbReference type="RuleBase" id="RU362068"/>
    </source>
</evidence>
<keyword evidence="6 10" id="KW-0521">NADP</keyword>
<dbReference type="Gene3D" id="1.10.1040.10">
    <property type="entry name" value="N-(1-d-carboxylethyl)-l-norvaline Dehydrogenase, domain 2"/>
    <property type="match status" value="1"/>
</dbReference>
<comment type="caution">
    <text evidence="13">The sequence shown here is derived from an EMBL/GenBank/DDBJ whole genome shotgun (WGS) entry which is preliminary data.</text>
</comment>
<dbReference type="InterPro" id="IPR036291">
    <property type="entry name" value="NAD(P)-bd_dom_sf"/>
</dbReference>
<protein>
    <recommendedName>
        <fullName evidence="4 10">2-dehydropantoate 2-reductase</fullName>
        <ecNumber evidence="3 10">1.1.1.169</ecNumber>
    </recommendedName>
    <alternativeName>
        <fullName evidence="8 10">Ketopantoate reductase</fullName>
    </alternativeName>
</protein>
<dbReference type="InterPro" id="IPR013328">
    <property type="entry name" value="6PGD_dom2"/>
</dbReference>
<evidence type="ECO:0000256" key="9">
    <source>
        <dbReference type="ARBA" id="ARBA00048793"/>
    </source>
</evidence>
<dbReference type="AlphaFoldDB" id="A0A4R2L967"/>
<dbReference type="InterPro" id="IPR008927">
    <property type="entry name" value="6-PGluconate_DH-like_C_sf"/>
</dbReference>
<dbReference type="Pfam" id="PF08546">
    <property type="entry name" value="ApbA_C"/>
    <property type="match status" value="1"/>
</dbReference>
<gene>
    <name evidence="13" type="ORF">EV699_1403</name>
</gene>
<dbReference type="EMBL" id="SLWY01000040">
    <property type="protein sequence ID" value="TCO75775.1"/>
    <property type="molecule type" value="Genomic_DNA"/>
</dbReference>
<dbReference type="GO" id="GO:0005737">
    <property type="term" value="C:cytoplasm"/>
    <property type="evidence" value="ECO:0007669"/>
    <property type="project" value="TreeGrafter"/>
</dbReference>
<evidence type="ECO:0000256" key="1">
    <source>
        <dbReference type="ARBA" id="ARBA00004994"/>
    </source>
</evidence>
<reference evidence="13 14" key="1">
    <citation type="submission" date="2019-03" db="EMBL/GenBank/DDBJ databases">
        <title>Genomic Encyclopedia of Type Strains, Phase IV (KMG-IV): sequencing the most valuable type-strain genomes for metagenomic binning, comparative biology and taxonomic classification.</title>
        <authorList>
            <person name="Goeker M."/>
        </authorList>
    </citation>
    <scope>NUCLEOTIDE SEQUENCE [LARGE SCALE GENOMIC DNA]</scope>
    <source>
        <strain evidence="13 14">DSM 25287</strain>
    </source>
</reference>
<keyword evidence="5 10" id="KW-0566">Pantothenate biosynthesis</keyword>
<evidence type="ECO:0000256" key="7">
    <source>
        <dbReference type="ARBA" id="ARBA00023002"/>
    </source>
</evidence>
<evidence type="ECO:0000313" key="14">
    <source>
        <dbReference type="Proteomes" id="UP000295765"/>
    </source>
</evidence>
<sequence length="307" mass="31344">MDTPPWYVLGAGALGGLWAARLARGGVAVHLLVRDPAAYADGLVLEDAAGTQRLALPAERIDAAGAPIARLLLTVKAHQTRAAFAAVAPRLAPGAVIVLLQNGMGAADALVADGPAHAPLLATTTLGAWRRAPAHVVHAGDGPTWLGPGPRAASAAQRAAALDGLRASGFTVDWDDAIEARLWDKLAVNAAINPLTALLDCRNGALAEHAEGRALVSALCAETNAAFTALGRPATALAERVLAVAAATGGNVSSMCADVRAGRPTEIDFITGHLVARTAALGLELPRHRLLLEMIRLKTALAAPVDA</sequence>
<dbReference type="GO" id="GO:0008677">
    <property type="term" value="F:2-dehydropantoate 2-reductase activity"/>
    <property type="evidence" value="ECO:0007669"/>
    <property type="project" value="UniProtKB-EC"/>
</dbReference>
<evidence type="ECO:0000256" key="3">
    <source>
        <dbReference type="ARBA" id="ARBA00013014"/>
    </source>
</evidence>
<evidence type="ECO:0000256" key="6">
    <source>
        <dbReference type="ARBA" id="ARBA00022857"/>
    </source>
</evidence>
<dbReference type="GO" id="GO:0015940">
    <property type="term" value="P:pantothenate biosynthetic process"/>
    <property type="evidence" value="ECO:0007669"/>
    <property type="project" value="UniProtKB-UniPathway"/>
</dbReference>
<dbReference type="Proteomes" id="UP000295765">
    <property type="component" value="Unassembled WGS sequence"/>
</dbReference>
<dbReference type="PANTHER" id="PTHR43765:SF2">
    <property type="entry name" value="2-DEHYDROPANTOATE 2-REDUCTASE"/>
    <property type="match status" value="1"/>
</dbReference>
<dbReference type="InterPro" id="IPR003710">
    <property type="entry name" value="ApbA"/>
</dbReference>
<keyword evidence="7 10" id="KW-0560">Oxidoreductase</keyword>
<keyword evidence="14" id="KW-1185">Reference proteome</keyword>
<comment type="function">
    <text evidence="10">Catalyzes the NADPH-dependent reduction of ketopantoate into pantoic acid.</text>
</comment>
<comment type="catalytic activity">
    <reaction evidence="9 10">
        <text>(R)-pantoate + NADP(+) = 2-dehydropantoate + NADPH + H(+)</text>
        <dbReference type="Rhea" id="RHEA:16233"/>
        <dbReference type="ChEBI" id="CHEBI:11561"/>
        <dbReference type="ChEBI" id="CHEBI:15378"/>
        <dbReference type="ChEBI" id="CHEBI:15980"/>
        <dbReference type="ChEBI" id="CHEBI:57783"/>
        <dbReference type="ChEBI" id="CHEBI:58349"/>
        <dbReference type="EC" id="1.1.1.169"/>
    </reaction>
</comment>
<dbReference type="PANTHER" id="PTHR43765">
    <property type="entry name" value="2-DEHYDROPANTOATE 2-REDUCTASE-RELATED"/>
    <property type="match status" value="1"/>
</dbReference>
<evidence type="ECO:0000256" key="5">
    <source>
        <dbReference type="ARBA" id="ARBA00022655"/>
    </source>
</evidence>
<accession>A0A4R2L967</accession>
<dbReference type="NCBIfam" id="TIGR00745">
    <property type="entry name" value="apbA_panE"/>
    <property type="match status" value="1"/>
</dbReference>
<dbReference type="Gene3D" id="3.40.50.720">
    <property type="entry name" value="NAD(P)-binding Rossmann-like Domain"/>
    <property type="match status" value="1"/>
</dbReference>
<dbReference type="InterPro" id="IPR013752">
    <property type="entry name" value="KPA_reductase"/>
</dbReference>
<comment type="pathway">
    <text evidence="1 10">Cofactor biosynthesis; (R)-pantothenate biosynthesis; (R)-pantoate from 3-methyl-2-oxobutanoate: step 2/2.</text>
</comment>
<dbReference type="SUPFAM" id="SSF51735">
    <property type="entry name" value="NAD(P)-binding Rossmann-fold domains"/>
    <property type="match status" value="1"/>
</dbReference>
<dbReference type="GO" id="GO:0050661">
    <property type="term" value="F:NADP binding"/>
    <property type="evidence" value="ECO:0007669"/>
    <property type="project" value="TreeGrafter"/>
</dbReference>
<evidence type="ECO:0000259" key="11">
    <source>
        <dbReference type="Pfam" id="PF02558"/>
    </source>
</evidence>
<evidence type="ECO:0000256" key="8">
    <source>
        <dbReference type="ARBA" id="ARBA00032024"/>
    </source>
</evidence>
<evidence type="ECO:0000259" key="12">
    <source>
        <dbReference type="Pfam" id="PF08546"/>
    </source>
</evidence>
<evidence type="ECO:0000313" key="13">
    <source>
        <dbReference type="EMBL" id="TCO75775.1"/>
    </source>
</evidence>
<dbReference type="InterPro" id="IPR050838">
    <property type="entry name" value="Ketopantoate_reductase"/>
</dbReference>
<proteinExistence type="inferred from homology"/>
<organism evidence="13 14">
    <name type="scientific">Plasticicumulans lactativorans</name>
    <dbReference type="NCBI Taxonomy" id="1133106"/>
    <lineage>
        <taxon>Bacteria</taxon>
        <taxon>Pseudomonadati</taxon>
        <taxon>Pseudomonadota</taxon>
        <taxon>Gammaproteobacteria</taxon>
        <taxon>Candidatus Competibacteraceae</taxon>
        <taxon>Plasticicumulans</taxon>
    </lineage>
</organism>
<dbReference type="SUPFAM" id="SSF48179">
    <property type="entry name" value="6-phosphogluconate dehydrogenase C-terminal domain-like"/>
    <property type="match status" value="1"/>
</dbReference>
<feature type="domain" description="Ketopantoate reductase C-terminal" evidence="12">
    <location>
        <begin position="178"/>
        <end position="298"/>
    </location>
</feature>
<dbReference type="OrthoDB" id="6530772at2"/>
<evidence type="ECO:0000256" key="2">
    <source>
        <dbReference type="ARBA" id="ARBA00007870"/>
    </source>
</evidence>
<dbReference type="FunFam" id="1.10.1040.10:FF:000017">
    <property type="entry name" value="2-dehydropantoate 2-reductase"/>
    <property type="match status" value="1"/>
</dbReference>